<evidence type="ECO:0000313" key="1">
    <source>
        <dbReference type="EMBL" id="KAG2493789.1"/>
    </source>
</evidence>
<gene>
    <name evidence="1" type="ORF">HYH03_008009</name>
</gene>
<name>A0A835YA59_9CHLO</name>
<comment type="caution">
    <text evidence="1">The sequence shown here is derived from an EMBL/GenBank/DDBJ whole genome shotgun (WGS) entry which is preliminary data.</text>
</comment>
<protein>
    <submittedName>
        <fullName evidence="1">Uncharacterized protein</fullName>
    </submittedName>
</protein>
<dbReference type="PANTHER" id="PTHR36783:SF2">
    <property type="entry name" value="THYLAKOID LUMENAL 17.9 KDA PROTEIN, CHLOROPLASTIC"/>
    <property type="match status" value="1"/>
</dbReference>
<proteinExistence type="predicted"/>
<accession>A0A835YA59</accession>
<dbReference type="Proteomes" id="UP000612055">
    <property type="component" value="Unassembled WGS sequence"/>
</dbReference>
<keyword evidence="2" id="KW-1185">Reference proteome</keyword>
<reference evidence="1" key="1">
    <citation type="journal article" date="2020" name="bioRxiv">
        <title>Comparative genomics of Chlamydomonas.</title>
        <authorList>
            <person name="Craig R.J."/>
            <person name="Hasan A.R."/>
            <person name="Ness R.W."/>
            <person name="Keightley P.D."/>
        </authorList>
    </citation>
    <scope>NUCLEOTIDE SEQUENCE</scope>
    <source>
        <strain evidence="1">CCAP 11/70</strain>
    </source>
</reference>
<dbReference type="InterPro" id="IPR037734">
    <property type="entry name" value="Thylakoid_lumenal_17.9"/>
</dbReference>
<dbReference type="PANTHER" id="PTHR36783">
    <property type="entry name" value="THYLAKOID LUMENAL 17.9 KDA PROTEIN, CHLOROPLASTIC"/>
    <property type="match status" value="1"/>
</dbReference>
<dbReference type="OrthoDB" id="200029at2759"/>
<dbReference type="EMBL" id="JAEHOE010000035">
    <property type="protein sequence ID" value="KAG2493789.1"/>
    <property type="molecule type" value="Genomic_DNA"/>
</dbReference>
<organism evidence="1 2">
    <name type="scientific">Edaphochlamys debaryana</name>
    <dbReference type="NCBI Taxonomy" id="47281"/>
    <lineage>
        <taxon>Eukaryota</taxon>
        <taxon>Viridiplantae</taxon>
        <taxon>Chlorophyta</taxon>
        <taxon>core chlorophytes</taxon>
        <taxon>Chlorophyceae</taxon>
        <taxon>CS clade</taxon>
        <taxon>Chlamydomonadales</taxon>
        <taxon>Chlamydomonadales incertae sedis</taxon>
        <taxon>Edaphochlamys</taxon>
    </lineage>
</organism>
<sequence>MALRSLPSQPRSQCLQASSSRPRTVAAVSAAKAALQSACALACSATILLAPNVAVADDNPYREGLQPVQLGATADGTIRSCPGNVNPNCVSTANTNELYAPAWRSDVRTAKEAAEELERTVLASYEEWELARAETVPAGEYRAWLVPSAFGKDVVEFLIKEEPPSTRNPDAPREGAFVTYRSLAGSVKYIWPIQQPITDGGAQKTRLSALREKLGWRVIGCEYIECFE</sequence>
<dbReference type="AlphaFoldDB" id="A0A835YA59"/>
<evidence type="ECO:0000313" key="2">
    <source>
        <dbReference type="Proteomes" id="UP000612055"/>
    </source>
</evidence>